<sequence length="65" mass="6947">MAPLKLLRTLAGHEDVTTTIATCGHLYSDSEDQAAMLLNAFFVPRVSSVTNGMTNEAPHSTENAV</sequence>
<evidence type="ECO:0000313" key="2">
    <source>
        <dbReference type="Proteomes" id="UP001147653"/>
    </source>
</evidence>
<name>A0A9X3N6S9_9ACTN</name>
<dbReference type="RefSeq" id="WP_270023650.1">
    <property type="nucleotide sequence ID" value="NZ_JAPDDP010000004.1"/>
</dbReference>
<evidence type="ECO:0000313" key="1">
    <source>
        <dbReference type="EMBL" id="MDA0179377.1"/>
    </source>
</evidence>
<dbReference type="AlphaFoldDB" id="A0A9X3N6S9"/>
<gene>
    <name evidence="1" type="ORF">OJ997_03640</name>
</gene>
<protein>
    <submittedName>
        <fullName evidence="1">Uncharacterized protein</fullName>
    </submittedName>
</protein>
<keyword evidence="2" id="KW-1185">Reference proteome</keyword>
<dbReference type="EMBL" id="JAPDDP010000004">
    <property type="protein sequence ID" value="MDA0179377.1"/>
    <property type="molecule type" value="Genomic_DNA"/>
</dbReference>
<reference evidence="1" key="1">
    <citation type="submission" date="2022-10" db="EMBL/GenBank/DDBJ databases">
        <title>The WGS of Solirubrobacter phytolaccae KCTC 29190.</title>
        <authorList>
            <person name="Jiang Z."/>
        </authorList>
    </citation>
    <scope>NUCLEOTIDE SEQUENCE</scope>
    <source>
        <strain evidence="1">KCTC 29190</strain>
    </source>
</reference>
<proteinExistence type="predicted"/>
<comment type="caution">
    <text evidence="1">The sequence shown here is derived from an EMBL/GenBank/DDBJ whole genome shotgun (WGS) entry which is preliminary data.</text>
</comment>
<organism evidence="1 2">
    <name type="scientific">Solirubrobacter phytolaccae</name>
    <dbReference type="NCBI Taxonomy" id="1404360"/>
    <lineage>
        <taxon>Bacteria</taxon>
        <taxon>Bacillati</taxon>
        <taxon>Actinomycetota</taxon>
        <taxon>Thermoleophilia</taxon>
        <taxon>Solirubrobacterales</taxon>
        <taxon>Solirubrobacteraceae</taxon>
        <taxon>Solirubrobacter</taxon>
    </lineage>
</organism>
<accession>A0A9X3N6S9</accession>
<dbReference type="Proteomes" id="UP001147653">
    <property type="component" value="Unassembled WGS sequence"/>
</dbReference>